<evidence type="ECO:0000259" key="13">
    <source>
        <dbReference type="PROSITE" id="PS50110"/>
    </source>
</evidence>
<dbReference type="InterPro" id="IPR000700">
    <property type="entry name" value="PAS-assoc_C"/>
</dbReference>
<keyword evidence="3 11" id="KW-0597">Phosphoprotein</keyword>
<reference evidence="15 16" key="1">
    <citation type="submission" date="2018-10" db="EMBL/GenBank/DDBJ databases">
        <title>Genomic Encyclopedia of Archaeal and Bacterial Type Strains, Phase II (KMG-II): from individual species to whole genera.</title>
        <authorList>
            <person name="Goeker M."/>
        </authorList>
    </citation>
    <scope>NUCLEOTIDE SEQUENCE [LARGE SCALE GENOMIC DNA]</scope>
    <source>
        <strain evidence="15 16">DSM 18602</strain>
    </source>
</reference>
<comment type="subunit">
    <text evidence="9">At low DSF concentrations, interacts with RpfF.</text>
</comment>
<dbReference type="PROSITE" id="PS50113">
    <property type="entry name" value="PAC"/>
    <property type="match status" value="2"/>
</dbReference>
<dbReference type="SMART" id="SM00448">
    <property type="entry name" value="REC"/>
    <property type="match status" value="1"/>
</dbReference>
<evidence type="ECO:0000256" key="10">
    <source>
        <dbReference type="ARBA" id="ARBA00068150"/>
    </source>
</evidence>
<feature type="domain" description="Response regulatory" evidence="13">
    <location>
        <begin position="768"/>
        <end position="886"/>
    </location>
</feature>
<dbReference type="InterPro" id="IPR003594">
    <property type="entry name" value="HATPase_dom"/>
</dbReference>
<dbReference type="Gene3D" id="3.30.450.20">
    <property type="entry name" value="PAS domain"/>
    <property type="match status" value="4"/>
</dbReference>
<dbReference type="FunFam" id="1.10.287.130:FF:000002">
    <property type="entry name" value="Two-component osmosensing histidine kinase"/>
    <property type="match status" value="1"/>
</dbReference>
<dbReference type="Gene3D" id="3.30.565.10">
    <property type="entry name" value="Histidine kinase-like ATPase, C-terminal domain"/>
    <property type="match status" value="1"/>
</dbReference>
<feature type="domain" description="PAC" evidence="14">
    <location>
        <begin position="204"/>
        <end position="255"/>
    </location>
</feature>
<keyword evidence="6" id="KW-0418">Kinase</keyword>
<feature type="modified residue" description="4-aspartylphosphate" evidence="11">
    <location>
        <position position="817"/>
    </location>
</feature>
<dbReference type="EMBL" id="RBKU01000001">
    <property type="protein sequence ID" value="RKR80310.1"/>
    <property type="molecule type" value="Genomic_DNA"/>
</dbReference>
<organism evidence="15 16">
    <name type="scientific">Mucilaginibacter gracilis</name>
    <dbReference type="NCBI Taxonomy" id="423350"/>
    <lineage>
        <taxon>Bacteria</taxon>
        <taxon>Pseudomonadati</taxon>
        <taxon>Bacteroidota</taxon>
        <taxon>Sphingobacteriia</taxon>
        <taxon>Sphingobacteriales</taxon>
        <taxon>Sphingobacteriaceae</taxon>
        <taxon>Mucilaginibacter</taxon>
    </lineage>
</organism>
<dbReference type="CDD" id="cd00082">
    <property type="entry name" value="HisKA"/>
    <property type="match status" value="1"/>
</dbReference>
<dbReference type="SMART" id="SM00387">
    <property type="entry name" value="HATPase_c"/>
    <property type="match status" value="1"/>
</dbReference>
<evidence type="ECO:0000256" key="8">
    <source>
        <dbReference type="ARBA" id="ARBA00023012"/>
    </source>
</evidence>
<dbReference type="Gene3D" id="3.40.50.2300">
    <property type="match status" value="1"/>
</dbReference>
<dbReference type="Pfam" id="PF13426">
    <property type="entry name" value="PAS_9"/>
    <property type="match status" value="1"/>
</dbReference>
<dbReference type="SMART" id="SM00388">
    <property type="entry name" value="HisKA"/>
    <property type="match status" value="1"/>
</dbReference>
<dbReference type="OrthoDB" id="9811889at2"/>
<evidence type="ECO:0000313" key="16">
    <source>
        <dbReference type="Proteomes" id="UP000268007"/>
    </source>
</evidence>
<comment type="catalytic activity">
    <reaction evidence="1">
        <text>ATP + protein L-histidine = ADP + protein N-phospho-L-histidine.</text>
        <dbReference type="EC" id="2.7.13.3"/>
    </reaction>
</comment>
<evidence type="ECO:0000256" key="9">
    <source>
        <dbReference type="ARBA" id="ARBA00064003"/>
    </source>
</evidence>
<dbReference type="PANTHER" id="PTHR45339:SF1">
    <property type="entry name" value="HYBRID SIGNAL TRANSDUCTION HISTIDINE KINASE J"/>
    <property type="match status" value="1"/>
</dbReference>
<comment type="caution">
    <text evidence="15">The sequence shown here is derived from an EMBL/GenBank/DDBJ whole genome shotgun (WGS) entry which is preliminary data.</text>
</comment>
<proteinExistence type="predicted"/>
<dbReference type="SMART" id="SM00086">
    <property type="entry name" value="PAC"/>
    <property type="match status" value="3"/>
</dbReference>
<keyword evidence="16" id="KW-1185">Reference proteome</keyword>
<evidence type="ECO:0000256" key="11">
    <source>
        <dbReference type="PROSITE-ProRule" id="PRU00169"/>
    </source>
</evidence>
<evidence type="ECO:0000259" key="14">
    <source>
        <dbReference type="PROSITE" id="PS50113"/>
    </source>
</evidence>
<keyword evidence="4" id="KW-0808">Transferase</keyword>
<keyword evidence="7" id="KW-0067">ATP-binding</keyword>
<dbReference type="AlphaFoldDB" id="A0A495IUE5"/>
<dbReference type="CDD" id="cd17546">
    <property type="entry name" value="REC_hyHK_CKI1_RcsC-like"/>
    <property type="match status" value="1"/>
</dbReference>
<sequence>MLPLVNTLSNFEAIFMALPSIVFQLKVVKNNISFLLINQAVETELELKPISILENPSCFFNLLSESDQDNFRTSIINSSRTLTNWQWEGCFNLPNGKKMWLQGVATHNQVNGDATIFNGILHNVTTYKYADEMLAETGKLTKTGAWELDLATMTPYWSEEVYKIHELDPAIRPDLENALSFYLPEGREIIKEAIAKSMSTGEPWDFELPFITAKGKAIWVRSSGKAKFKNGTTTKLYGVFQDITDRKLAEENLRVIFEFSPDAHLLVGAKGILDCNNAAVNLYGCQSKEELLSFHPAIFSPDCQPDGIYSDVKAKEMDRVAYEKGFHQFEWQHKRLNGELFFVLVTLSLVKINHEQVLLAVLHEITAQKKAEEMIRRNEAMLSETQELTHSGSWESDLVTGKNYWSAEAFRIFGIEPETDGPSTETFGKMIHPDDKELYINEVKQLITTAQVSNFDLRIVLPNGTMKVINAIGKPYLNEKGEVTKIYGAIVDITGRKNAEQELIKAKEQAEQATLAKSQFLSTMSHEIRTPMNAVIGFTNLLLQKNPSPEQLEYLNVLKFSGDNLLVLINDILDFSKIEEGKIEFEMADFSVEDLVNNVRQALLHRANEKGLKLKLIIDKDVADAVVGDQVRLGQILTNLINNAIKFTSKGKVTISAVLESRDHQNTVIDFEIADTGIGIAKDKITSVFERFTQASSDTTRKFGGTGLGLAITKKLIELQGGSIHVESEPGVGSAFKFRLTFKNGSNDLIKNKPRLVQPVSRSLKGVKVLMAEDNEINVMLIKQFMKLWEIEYDIVSNGLEAIAKVQANDYDMIFMDLQMPEMDGYEAASAIRNLDGEKFKLIPIIALTASAMLDIKDKAFEAGMNDYISKPFNPDDLHQKIENYSAAQLHGKREAY</sequence>
<dbReference type="SUPFAM" id="SSF55874">
    <property type="entry name" value="ATPase domain of HSP90 chaperone/DNA topoisomerase II/histidine kinase"/>
    <property type="match status" value="1"/>
</dbReference>
<evidence type="ECO:0000256" key="1">
    <source>
        <dbReference type="ARBA" id="ARBA00000085"/>
    </source>
</evidence>
<dbReference type="SMART" id="SM00091">
    <property type="entry name" value="PAS"/>
    <property type="match status" value="3"/>
</dbReference>
<dbReference type="InterPro" id="IPR036097">
    <property type="entry name" value="HisK_dim/P_sf"/>
</dbReference>
<keyword evidence="8" id="KW-0902">Two-component regulatory system</keyword>
<evidence type="ECO:0000256" key="6">
    <source>
        <dbReference type="ARBA" id="ARBA00022777"/>
    </source>
</evidence>
<accession>A0A495IUE5</accession>
<dbReference type="GO" id="GO:0005524">
    <property type="term" value="F:ATP binding"/>
    <property type="evidence" value="ECO:0007669"/>
    <property type="project" value="UniProtKB-KW"/>
</dbReference>
<protein>
    <recommendedName>
        <fullName evidence="10">Sensory/regulatory protein RpfC</fullName>
        <ecNumber evidence="2">2.7.13.3</ecNumber>
    </recommendedName>
</protein>
<dbReference type="Gene3D" id="2.10.70.100">
    <property type="match status" value="1"/>
</dbReference>
<evidence type="ECO:0000256" key="7">
    <source>
        <dbReference type="ARBA" id="ARBA00022840"/>
    </source>
</evidence>
<dbReference type="PROSITE" id="PS50110">
    <property type="entry name" value="RESPONSE_REGULATORY"/>
    <property type="match status" value="1"/>
</dbReference>
<dbReference type="InterPro" id="IPR035965">
    <property type="entry name" value="PAS-like_dom_sf"/>
</dbReference>
<dbReference type="InterPro" id="IPR004358">
    <property type="entry name" value="Sig_transdc_His_kin-like_C"/>
</dbReference>
<dbReference type="PANTHER" id="PTHR45339">
    <property type="entry name" value="HYBRID SIGNAL TRANSDUCTION HISTIDINE KINASE J"/>
    <property type="match status" value="1"/>
</dbReference>
<dbReference type="InterPro" id="IPR011006">
    <property type="entry name" value="CheY-like_superfamily"/>
</dbReference>
<dbReference type="Pfam" id="PF02518">
    <property type="entry name" value="HATPase_c"/>
    <property type="match status" value="1"/>
</dbReference>
<evidence type="ECO:0000313" key="15">
    <source>
        <dbReference type="EMBL" id="RKR80310.1"/>
    </source>
</evidence>
<dbReference type="SUPFAM" id="SSF47384">
    <property type="entry name" value="Homodimeric domain of signal transducing histidine kinase"/>
    <property type="match status" value="1"/>
</dbReference>
<dbReference type="NCBIfam" id="TIGR00229">
    <property type="entry name" value="sensory_box"/>
    <property type="match status" value="1"/>
</dbReference>
<dbReference type="Pfam" id="PF00512">
    <property type="entry name" value="HisKA"/>
    <property type="match status" value="1"/>
</dbReference>
<keyword evidence="5" id="KW-0547">Nucleotide-binding</keyword>
<evidence type="ECO:0000256" key="2">
    <source>
        <dbReference type="ARBA" id="ARBA00012438"/>
    </source>
</evidence>
<dbReference type="GO" id="GO:0000155">
    <property type="term" value="F:phosphorelay sensor kinase activity"/>
    <property type="evidence" value="ECO:0007669"/>
    <property type="project" value="InterPro"/>
</dbReference>
<dbReference type="PROSITE" id="PS50109">
    <property type="entry name" value="HIS_KIN"/>
    <property type="match status" value="1"/>
</dbReference>
<dbReference type="Gene3D" id="1.10.287.130">
    <property type="match status" value="1"/>
</dbReference>
<dbReference type="InterPro" id="IPR005467">
    <property type="entry name" value="His_kinase_dom"/>
</dbReference>
<dbReference type="EC" id="2.7.13.3" evidence="2"/>
<dbReference type="CDD" id="cd00130">
    <property type="entry name" value="PAS"/>
    <property type="match status" value="1"/>
</dbReference>
<dbReference type="FunFam" id="3.30.565.10:FF:000010">
    <property type="entry name" value="Sensor histidine kinase RcsC"/>
    <property type="match status" value="1"/>
</dbReference>
<dbReference type="CDD" id="cd16922">
    <property type="entry name" value="HATPase_EvgS-ArcB-TorS-like"/>
    <property type="match status" value="1"/>
</dbReference>
<evidence type="ECO:0000256" key="5">
    <source>
        <dbReference type="ARBA" id="ARBA00022741"/>
    </source>
</evidence>
<evidence type="ECO:0000256" key="3">
    <source>
        <dbReference type="ARBA" id="ARBA00022553"/>
    </source>
</evidence>
<dbReference type="InterPro" id="IPR001610">
    <property type="entry name" value="PAC"/>
</dbReference>
<dbReference type="SUPFAM" id="SSF55785">
    <property type="entry name" value="PYP-like sensor domain (PAS domain)"/>
    <property type="match status" value="4"/>
</dbReference>
<dbReference type="PRINTS" id="PR00344">
    <property type="entry name" value="BCTRLSENSOR"/>
</dbReference>
<name>A0A495IUE5_9SPHI</name>
<evidence type="ECO:0000259" key="12">
    <source>
        <dbReference type="PROSITE" id="PS50109"/>
    </source>
</evidence>
<dbReference type="InterPro" id="IPR036890">
    <property type="entry name" value="HATPase_C_sf"/>
</dbReference>
<dbReference type="InterPro" id="IPR000014">
    <property type="entry name" value="PAS"/>
</dbReference>
<evidence type="ECO:0000256" key="4">
    <source>
        <dbReference type="ARBA" id="ARBA00022679"/>
    </source>
</evidence>
<dbReference type="Pfam" id="PF08447">
    <property type="entry name" value="PAS_3"/>
    <property type="match status" value="2"/>
</dbReference>
<dbReference type="InterPro" id="IPR013655">
    <property type="entry name" value="PAS_fold_3"/>
</dbReference>
<dbReference type="SUPFAM" id="SSF52172">
    <property type="entry name" value="CheY-like"/>
    <property type="match status" value="1"/>
</dbReference>
<dbReference type="Pfam" id="PF00072">
    <property type="entry name" value="Response_reg"/>
    <property type="match status" value="1"/>
</dbReference>
<dbReference type="InterPro" id="IPR001789">
    <property type="entry name" value="Sig_transdc_resp-reg_receiver"/>
</dbReference>
<dbReference type="InterPro" id="IPR003661">
    <property type="entry name" value="HisK_dim/P_dom"/>
</dbReference>
<gene>
    <name evidence="15" type="ORF">BDD43_0407</name>
</gene>
<feature type="domain" description="Histidine kinase" evidence="12">
    <location>
        <begin position="523"/>
        <end position="744"/>
    </location>
</feature>
<feature type="domain" description="PAC" evidence="14">
    <location>
        <begin position="453"/>
        <end position="505"/>
    </location>
</feature>
<dbReference type="Proteomes" id="UP000268007">
    <property type="component" value="Unassembled WGS sequence"/>
</dbReference>